<feature type="chain" id="PRO_5004546457" evidence="2">
    <location>
        <begin position="18"/>
        <end position="103"/>
    </location>
</feature>
<keyword evidence="2" id="KW-0732">Signal</keyword>
<name>S6AZ24_BABBO</name>
<evidence type="ECO:0000313" key="3">
    <source>
        <dbReference type="EMBL" id="BAN64238.1"/>
    </source>
</evidence>
<protein>
    <submittedName>
        <fullName evidence="3">Uncharacterized protein</fullName>
    </submittedName>
</protein>
<keyword evidence="1" id="KW-0812">Transmembrane</keyword>
<feature type="transmembrane region" description="Helical" evidence="1">
    <location>
        <begin position="35"/>
        <end position="60"/>
    </location>
</feature>
<proteinExistence type="evidence at transcript level"/>
<reference evidence="3" key="1">
    <citation type="journal article" date="2014" name="BMC Genomics">
        <title>The Babesia bovis gene and promoter model: an update from full-length EST analysis.</title>
        <authorList>
            <person name="Yamagishi J."/>
            <person name="Wakaguri H."/>
            <person name="Yokoyama N."/>
            <person name="Yamashita R."/>
            <person name="Suzuki Y."/>
            <person name="Xuan X."/>
            <person name="Igarashi I."/>
        </authorList>
    </citation>
    <scope>NUCLEOTIDE SEQUENCE</scope>
    <source>
        <strain evidence="3">Texas</strain>
    </source>
</reference>
<keyword evidence="1" id="KW-1133">Transmembrane helix</keyword>
<feature type="transmembrane region" description="Helical" evidence="1">
    <location>
        <begin position="72"/>
        <end position="94"/>
    </location>
</feature>
<evidence type="ECO:0000256" key="1">
    <source>
        <dbReference type="SAM" id="Phobius"/>
    </source>
</evidence>
<dbReference type="AlphaFoldDB" id="S6AZ24"/>
<sequence length="103" mass="11583">MLLVFLLFLSIPAAYIGLSELNSYDSEFLQIMMNYATTTLLSLGCSFFVLLIANLGIVWYLKQQTKCDNEFVLNYVGNTCFFVGCGCFFIMPFLTLPEQSNGS</sequence>
<evidence type="ECO:0000256" key="2">
    <source>
        <dbReference type="SAM" id="SignalP"/>
    </source>
</evidence>
<accession>S6AZ24</accession>
<dbReference type="VEuPathDB" id="PiroplasmaDB:BBOV_I004625"/>
<feature type="signal peptide" evidence="2">
    <location>
        <begin position="1"/>
        <end position="17"/>
    </location>
</feature>
<organism evidence="3">
    <name type="scientific">Babesia bovis</name>
    <dbReference type="NCBI Taxonomy" id="5865"/>
    <lineage>
        <taxon>Eukaryota</taxon>
        <taxon>Sar</taxon>
        <taxon>Alveolata</taxon>
        <taxon>Apicomplexa</taxon>
        <taxon>Aconoidasida</taxon>
        <taxon>Piroplasmida</taxon>
        <taxon>Babesiidae</taxon>
        <taxon>Babesia</taxon>
    </lineage>
</organism>
<keyword evidence="1" id="KW-0472">Membrane</keyword>
<dbReference type="EMBL" id="AK440444">
    <property type="protein sequence ID" value="BAN64238.1"/>
    <property type="molecule type" value="mRNA"/>
</dbReference>